<dbReference type="AlphaFoldDB" id="A0A3P2RE10"/>
<comment type="subcellular location">
    <subcellularLocation>
        <location evidence="1">Cell membrane</location>
        <topology evidence="1">Multi-pass membrane protein</topology>
    </subcellularLocation>
</comment>
<dbReference type="GO" id="GO:0005886">
    <property type="term" value="C:plasma membrane"/>
    <property type="evidence" value="ECO:0007669"/>
    <property type="project" value="UniProtKB-SubCell"/>
</dbReference>
<dbReference type="PRINTS" id="PR01035">
    <property type="entry name" value="TCRTETA"/>
</dbReference>
<dbReference type="PANTHER" id="PTHR43414">
    <property type="entry name" value="MULTIDRUG RESISTANCE PROTEIN MDTG"/>
    <property type="match status" value="1"/>
</dbReference>
<dbReference type="RefSeq" id="WP_124943184.1">
    <property type="nucleotide sequence ID" value="NZ_RHGY01000004.1"/>
</dbReference>
<evidence type="ECO:0000256" key="2">
    <source>
        <dbReference type="ARBA" id="ARBA00022448"/>
    </source>
</evidence>
<proteinExistence type="predicted"/>
<name>A0A3P2RE10_WEIVI</name>
<dbReference type="Proteomes" id="UP000275836">
    <property type="component" value="Unassembled WGS sequence"/>
</dbReference>
<feature type="transmembrane region" description="Helical" evidence="7">
    <location>
        <begin position="88"/>
        <end position="107"/>
    </location>
</feature>
<dbReference type="PANTHER" id="PTHR43414:SF6">
    <property type="entry name" value="MULTIDRUG RESISTANCE PROTEIN MDTG"/>
    <property type="match status" value="1"/>
</dbReference>
<keyword evidence="6 7" id="KW-0472">Membrane</keyword>
<reference evidence="9 10" key="1">
    <citation type="submission" date="2018-10" db="EMBL/GenBank/DDBJ databases">
        <title>Draft genome sequence of Weissella viridescens UCO-SMC3.</title>
        <authorList>
            <person name="Garcia-Cancino A."/>
            <person name="Espinoza-Monje M."/>
            <person name="Albarracin L."/>
            <person name="Garcia-Castillo V."/>
            <person name="Campos-Martin J."/>
            <person name="Nakano Y."/>
            <person name="Guitierrez-Zamorano C."/>
            <person name="Ikeda-Ohtsubo W."/>
            <person name="Morita H."/>
            <person name="Kitazawa H."/>
            <person name="Villena J."/>
        </authorList>
    </citation>
    <scope>NUCLEOTIDE SEQUENCE [LARGE SCALE GENOMIC DNA]</scope>
    <source>
        <strain evidence="9 10">UCO-SMC3</strain>
    </source>
</reference>
<feature type="transmembrane region" description="Helical" evidence="7">
    <location>
        <begin position="143"/>
        <end position="163"/>
    </location>
</feature>
<keyword evidence="3" id="KW-1003">Cell membrane</keyword>
<dbReference type="InterPro" id="IPR036259">
    <property type="entry name" value="MFS_trans_sf"/>
</dbReference>
<dbReference type="SUPFAM" id="SSF103473">
    <property type="entry name" value="MFS general substrate transporter"/>
    <property type="match status" value="1"/>
</dbReference>
<feature type="domain" description="Major facilitator superfamily (MFS) profile" evidence="8">
    <location>
        <begin position="17"/>
        <end position="404"/>
    </location>
</feature>
<dbReference type="InterPro" id="IPR001958">
    <property type="entry name" value="Tet-R_TetA/multi-R_MdtG-like"/>
</dbReference>
<dbReference type="GO" id="GO:0022857">
    <property type="term" value="F:transmembrane transporter activity"/>
    <property type="evidence" value="ECO:0007669"/>
    <property type="project" value="InterPro"/>
</dbReference>
<dbReference type="EMBL" id="RHGY01000004">
    <property type="protein sequence ID" value="RRG17926.1"/>
    <property type="molecule type" value="Genomic_DNA"/>
</dbReference>
<evidence type="ECO:0000256" key="3">
    <source>
        <dbReference type="ARBA" id="ARBA00022475"/>
    </source>
</evidence>
<protein>
    <submittedName>
        <fullName evidence="9">MFS transporter</fullName>
    </submittedName>
</protein>
<evidence type="ECO:0000256" key="6">
    <source>
        <dbReference type="ARBA" id="ARBA00023136"/>
    </source>
</evidence>
<feature type="transmembrane region" description="Helical" evidence="7">
    <location>
        <begin position="292"/>
        <end position="317"/>
    </location>
</feature>
<feature type="transmembrane region" description="Helical" evidence="7">
    <location>
        <begin position="175"/>
        <end position="195"/>
    </location>
</feature>
<feature type="transmembrane region" description="Helical" evidence="7">
    <location>
        <begin position="376"/>
        <end position="397"/>
    </location>
</feature>
<feature type="transmembrane region" description="Helical" evidence="7">
    <location>
        <begin position="20"/>
        <end position="42"/>
    </location>
</feature>
<accession>A0A3P2RE10</accession>
<dbReference type="Gene3D" id="1.20.1720.10">
    <property type="entry name" value="Multidrug resistance protein D"/>
    <property type="match status" value="1"/>
</dbReference>
<keyword evidence="2" id="KW-0813">Transport</keyword>
<evidence type="ECO:0000313" key="10">
    <source>
        <dbReference type="Proteomes" id="UP000275836"/>
    </source>
</evidence>
<feature type="transmembrane region" description="Helical" evidence="7">
    <location>
        <begin position="54"/>
        <end position="76"/>
    </location>
</feature>
<dbReference type="Gene3D" id="1.20.1250.20">
    <property type="entry name" value="MFS general substrate transporter like domains"/>
    <property type="match status" value="1"/>
</dbReference>
<dbReference type="InterPro" id="IPR020846">
    <property type="entry name" value="MFS_dom"/>
</dbReference>
<comment type="caution">
    <text evidence="9">The sequence shown here is derived from an EMBL/GenBank/DDBJ whole genome shotgun (WGS) entry which is preliminary data.</text>
</comment>
<gene>
    <name evidence="9" type="ORF">D3P96_04475</name>
</gene>
<dbReference type="OrthoDB" id="65739at2"/>
<evidence type="ECO:0000256" key="4">
    <source>
        <dbReference type="ARBA" id="ARBA00022692"/>
    </source>
</evidence>
<dbReference type="InterPro" id="IPR011701">
    <property type="entry name" value="MFS"/>
</dbReference>
<evidence type="ECO:0000313" key="9">
    <source>
        <dbReference type="EMBL" id="RRG17926.1"/>
    </source>
</evidence>
<dbReference type="Pfam" id="PF07690">
    <property type="entry name" value="MFS_1"/>
    <property type="match status" value="1"/>
</dbReference>
<evidence type="ECO:0000256" key="1">
    <source>
        <dbReference type="ARBA" id="ARBA00004651"/>
    </source>
</evidence>
<sequence>MQIIKTKLAQFPTWQRNLYVLWFGVFMMGIGFSEVLPFMSLYVDTLGHFTAKQLSFYSSLTFSISYLTTALSSPFWGKLADTKGRKLMLLRASLGMAIVYALMGLATNVWVLIVLRGIQGLLGGFVSNANAMVATQTPKERSGYAMGVLVTGMTSGQLLGPFIGGTLASFVSYRVAFFITAIIFTIVFVLVLTLVKESFTPVAKADTLSFKQVLHLLPNAKLTFGLFTTTMIIQMANFSISPFIALFVRQINTTGLPTTFLAGLVTAMPGIATLFVAKRFGVLGDRIGTAKMIMIGFLIAFLSLVPTAFVTTIWQLIFLRFLMGISNSTMMPAVQTLLTKTTPSAITSRVFSYNQSFQSMGSVCGPLLGSLVATHFGYRGVFIASAILVAMNAGWFSQISKSLHVQKKAGH</sequence>
<evidence type="ECO:0000256" key="5">
    <source>
        <dbReference type="ARBA" id="ARBA00022989"/>
    </source>
</evidence>
<keyword evidence="5 7" id="KW-1133">Transmembrane helix</keyword>
<evidence type="ECO:0000256" key="7">
    <source>
        <dbReference type="SAM" id="Phobius"/>
    </source>
</evidence>
<organism evidence="9 10">
    <name type="scientific">Weissella viridescens</name>
    <name type="common">Lactobacillus viridescens</name>
    <dbReference type="NCBI Taxonomy" id="1629"/>
    <lineage>
        <taxon>Bacteria</taxon>
        <taxon>Bacillati</taxon>
        <taxon>Bacillota</taxon>
        <taxon>Bacilli</taxon>
        <taxon>Lactobacillales</taxon>
        <taxon>Lactobacillaceae</taxon>
        <taxon>Weissella</taxon>
    </lineage>
</organism>
<feature type="transmembrane region" description="Helical" evidence="7">
    <location>
        <begin position="224"/>
        <end position="248"/>
    </location>
</feature>
<feature type="transmembrane region" description="Helical" evidence="7">
    <location>
        <begin position="260"/>
        <end position="280"/>
    </location>
</feature>
<dbReference type="PROSITE" id="PS50850">
    <property type="entry name" value="MFS"/>
    <property type="match status" value="1"/>
</dbReference>
<evidence type="ECO:0000259" key="8">
    <source>
        <dbReference type="PROSITE" id="PS50850"/>
    </source>
</evidence>
<keyword evidence="4 7" id="KW-0812">Transmembrane</keyword>